<dbReference type="GO" id="GO:0009378">
    <property type="term" value="F:four-way junction helicase activity"/>
    <property type="evidence" value="ECO:0007669"/>
    <property type="project" value="TreeGrafter"/>
</dbReference>
<dbReference type="PROSITE" id="PS51192">
    <property type="entry name" value="HELICASE_ATP_BIND_1"/>
    <property type="match status" value="1"/>
</dbReference>
<dbReference type="GO" id="GO:0005634">
    <property type="term" value="C:nucleus"/>
    <property type="evidence" value="ECO:0007669"/>
    <property type="project" value="UniProtKB-SubCell"/>
</dbReference>
<dbReference type="NCBIfam" id="TIGR00614">
    <property type="entry name" value="recQ_fam"/>
    <property type="match status" value="1"/>
</dbReference>
<evidence type="ECO:0000256" key="6">
    <source>
        <dbReference type="ARBA" id="ARBA00022840"/>
    </source>
</evidence>
<dbReference type="EC" id="5.6.2.4" evidence="11"/>
<sequence length="738" mass="84220">MELDSDDLESIESQIAEIDGHMERLRERREELAKRRERLRGELAARENDLPVDQFLGGNFPWTTKIRSLLHKKFGYQNFRGLQEAALNALLSGNDCTVVMPAGSGKSLIYQLAAMHLRGLVFVVTPLTSLMEDQLMSISARDPTFPAFGVHINLSKEDLNHVIVRMSFQQAQAPKDKMLLFVTPDKINKSKQFMAKVSKAYDKKMLALIVIDEAQCCASQGHDFRSDYQALSTMRASYPGVPMLLLTSTASKPILFDMACALNLEKRVLLRQDLDMSNIAYEVNFIESGRQNVIGEIARMIQDKYPNEAGMVCCFSVKDAEDVATVLVKDYSIKAKPYHHQLKMEYRSKVHKQWASGKIQIIVATTAFGMGIHKSDCRFVVHYSISKSLQNYYIESGRAGRDGRPAQAYCMFKFQDVFRLSSLVFSDKSGLRYLYRMIRFCLDKDTCRRQLLRETLTEGFADEPIRCRNEEAMCDNCRNPVKVQILDVTEHIKLFSTIFEEQSAQGQRVTGWKLMDLFRKRLNKENAPYIVREHVGHLIAWALCEGYLEEKFHFTPYSTISHLAEGPRLKRLLDGRETAEFKVYTNVKRQAEAVIIDGEEGPTSKVAKLNLPQGNNDEIQFCSDQDPQEIQQRSTIPIKNQQQQSQSSTHQEPAGQPVQIDRQHQQQLLLQQQLQQLQQSMQVVRHVVQPQPMTQGIQRVLQQPQIQQVVVHVVQQPVPEQQAPPMDQLAAAVQQALQ</sequence>
<dbReference type="PROSITE" id="PS51194">
    <property type="entry name" value="HELICASE_CTER"/>
    <property type="match status" value="1"/>
</dbReference>
<dbReference type="EnsemblMetazoa" id="XM_022805756">
    <property type="protein sequence ID" value="XP_022661491"/>
    <property type="gene ID" value="LOC111250461"/>
</dbReference>
<keyword evidence="12" id="KW-0175">Coiled coil</keyword>
<dbReference type="RefSeq" id="XP_022661492.1">
    <property type="nucleotide sequence ID" value="XM_022805757.1"/>
</dbReference>
<evidence type="ECO:0000256" key="5">
    <source>
        <dbReference type="ARBA" id="ARBA00022806"/>
    </source>
</evidence>
<dbReference type="GO" id="GO:0005737">
    <property type="term" value="C:cytoplasm"/>
    <property type="evidence" value="ECO:0007669"/>
    <property type="project" value="TreeGrafter"/>
</dbReference>
<dbReference type="SMART" id="SM00487">
    <property type="entry name" value="DEXDc"/>
    <property type="match status" value="1"/>
</dbReference>
<dbReference type="InterPro" id="IPR004589">
    <property type="entry name" value="DNA_helicase_ATP-dep_RecQ"/>
</dbReference>
<feature type="coiled-coil region" evidence="12">
    <location>
        <begin position="8"/>
        <end position="49"/>
    </location>
</feature>
<evidence type="ECO:0000256" key="13">
    <source>
        <dbReference type="SAM" id="MobiDB-lite"/>
    </source>
</evidence>
<evidence type="ECO:0000256" key="4">
    <source>
        <dbReference type="ARBA" id="ARBA00022801"/>
    </source>
</evidence>
<comment type="subcellular location">
    <subcellularLocation>
        <location evidence="11">Nucleus</location>
    </subcellularLocation>
</comment>
<dbReference type="PANTHER" id="PTHR13710">
    <property type="entry name" value="DNA HELICASE RECQ FAMILY MEMBER"/>
    <property type="match status" value="1"/>
</dbReference>
<evidence type="ECO:0000256" key="1">
    <source>
        <dbReference type="ARBA" id="ARBA00005446"/>
    </source>
</evidence>
<name>A0A7M7K7D1_VARDE</name>
<feature type="domain" description="Helicase ATP-binding" evidence="14">
    <location>
        <begin position="87"/>
        <end position="268"/>
    </location>
</feature>
<protein>
    <recommendedName>
        <fullName evidence="11">ATP-dependent DNA helicase</fullName>
        <ecNumber evidence="11">5.6.2.4</ecNumber>
    </recommendedName>
</protein>
<comment type="similarity">
    <text evidence="1 11">Belongs to the helicase family. RecQ subfamily.</text>
</comment>
<dbReference type="PANTHER" id="PTHR13710:SF105">
    <property type="entry name" value="ATP-DEPENDENT DNA HELICASE Q1"/>
    <property type="match status" value="1"/>
</dbReference>
<dbReference type="Proteomes" id="UP000594260">
    <property type="component" value="Unplaced"/>
</dbReference>
<evidence type="ECO:0000259" key="15">
    <source>
        <dbReference type="PROSITE" id="PS51194"/>
    </source>
</evidence>
<evidence type="ECO:0000256" key="10">
    <source>
        <dbReference type="ARBA" id="ARBA00049360"/>
    </source>
</evidence>
<evidence type="ECO:0000256" key="8">
    <source>
        <dbReference type="ARBA" id="ARBA00023235"/>
    </source>
</evidence>
<dbReference type="GO" id="GO:0005524">
    <property type="term" value="F:ATP binding"/>
    <property type="evidence" value="ECO:0007669"/>
    <property type="project" value="UniProtKB-KW"/>
</dbReference>
<dbReference type="Pfam" id="PF00271">
    <property type="entry name" value="Helicase_C"/>
    <property type="match status" value="1"/>
</dbReference>
<dbReference type="GO" id="GO:0016787">
    <property type="term" value="F:hydrolase activity"/>
    <property type="evidence" value="ECO:0007669"/>
    <property type="project" value="UniProtKB-KW"/>
</dbReference>
<feature type="domain" description="Helicase C-terminal" evidence="15">
    <location>
        <begin position="293"/>
        <end position="455"/>
    </location>
</feature>
<dbReference type="GO" id="GO:0046872">
    <property type="term" value="F:metal ion binding"/>
    <property type="evidence" value="ECO:0007669"/>
    <property type="project" value="UniProtKB-KW"/>
</dbReference>
<keyword evidence="5 11" id="KW-0347">Helicase</keyword>
<dbReference type="Gene3D" id="1.10.10.10">
    <property type="entry name" value="Winged helix-like DNA-binding domain superfamily/Winged helix DNA-binding domain"/>
    <property type="match status" value="1"/>
</dbReference>
<dbReference type="EnsemblMetazoa" id="XM_022805757">
    <property type="protein sequence ID" value="XP_022661492"/>
    <property type="gene ID" value="LOC111250461"/>
</dbReference>
<dbReference type="SMART" id="SM00490">
    <property type="entry name" value="HELICc"/>
    <property type="match status" value="1"/>
</dbReference>
<dbReference type="KEGG" id="vde:111250461"/>
<dbReference type="InterPro" id="IPR027417">
    <property type="entry name" value="P-loop_NTPase"/>
</dbReference>
<keyword evidence="2" id="KW-0479">Metal-binding</keyword>
<keyword evidence="8" id="KW-0413">Isomerase</keyword>
<dbReference type="InterPro" id="IPR011545">
    <property type="entry name" value="DEAD/DEAH_box_helicase_dom"/>
</dbReference>
<dbReference type="GO" id="GO:0000724">
    <property type="term" value="P:double-strand break repair via homologous recombination"/>
    <property type="evidence" value="ECO:0007669"/>
    <property type="project" value="TreeGrafter"/>
</dbReference>
<dbReference type="AlphaFoldDB" id="A0A7M7K7D1"/>
<keyword evidence="6 11" id="KW-0067">ATP-binding</keyword>
<keyword evidence="3 11" id="KW-0547">Nucleotide-binding</keyword>
<dbReference type="InParanoid" id="A0A7M7K7D1"/>
<dbReference type="GO" id="GO:0003677">
    <property type="term" value="F:DNA binding"/>
    <property type="evidence" value="ECO:0007669"/>
    <property type="project" value="UniProtKB-KW"/>
</dbReference>
<evidence type="ECO:0000256" key="9">
    <source>
        <dbReference type="ARBA" id="ARBA00034617"/>
    </source>
</evidence>
<proteinExistence type="inferred from homology"/>
<keyword evidence="7" id="KW-0238">DNA-binding</keyword>
<organism evidence="16 17">
    <name type="scientific">Varroa destructor</name>
    <name type="common">Honeybee mite</name>
    <dbReference type="NCBI Taxonomy" id="109461"/>
    <lineage>
        <taxon>Eukaryota</taxon>
        <taxon>Metazoa</taxon>
        <taxon>Ecdysozoa</taxon>
        <taxon>Arthropoda</taxon>
        <taxon>Chelicerata</taxon>
        <taxon>Arachnida</taxon>
        <taxon>Acari</taxon>
        <taxon>Parasitiformes</taxon>
        <taxon>Mesostigmata</taxon>
        <taxon>Gamasina</taxon>
        <taxon>Dermanyssoidea</taxon>
        <taxon>Varroidae</taxon>
        <taxon>Varroa</taxon>
    </lineage>
</organism>
<comment type="catalytic activity">
    <reaction evidence="10 11">
        <text>ATP + H2O = ADP + phosphate + H(+)</text>
        <dbReference type="Rhea" id="RHEA:13065"/>
        <dbReference type="ChEBI" id="CHEBI:15377"/>
        <dbReference type="ChEBI" id="CHEBI:15378"/>
        <dbReference type="ChEBI" id="CHEBI:30616"/>
        <dbReference type="ChEBI" id="CHEBI:43474"/>
        <dbReference type="ChEBI" id="CHEBI:456216"/>
    </reaction>
</comment>
<evidence type="ECO:0000313" key="16">
    <source>
        <dbReference type="EnsemblMetazoa" id="XP_022661491"/>
    </source>
</evidence>
<evidence type="ECO:0000256" key="11">
    <source>
        <dbReference type="RuleBase" id="RU364117"/>
    </source>
</evidence>
<evidence type="ECO:0000256" key="3">
    <source>
        <dbReference type="ARBA" id="ARBA00022741"/>
    </source>
</evidence>
<evidence type="ECO:0000259" key="14">
    <source>
        <dbReference type="PROSITE" id="PS51192"/>
    </source>
</evidence>
<keyword evidence="4 11" id="KW-0378">Hydrolase</keyword>
<dbReference type="GO" id="GO:0005694">
    <property type="term" value="C:chromosome"/>
    <property type="evidence" value="ECO:0007669"/>
    <property type="project" value="TreeGrafter"/>
</dbReference>
<dbReference type="InterPro" id="IPR001650">
    <property type="entry name" value="Helicase_C-like"/>
</dbReference>
<keyword evidence="11" id="KW-0539">Nucleus</keyword>
<dbReference type="SUPFAM" id="SSF52540">
    <property type="entry name" value="P-loop containing nucleoside triphosphate hydrolases"/>
    <property type="match status" value="1"/>
</dbReference>
<evidence type="ECO:0000256" key="12">
    <source>
        <dbReference type="SAM" id="Coils"/>
    </source>
</evidence>
<evidence type="ECO:0000256" key="2">
    <source>
        <dbReference type="ARBA" id="ARBA00022723"/>
    </source>
</evidence>
<dbReference type="Gene3D" id="3.40.50.300">
    <property type="entry name" value="P-loop containing nucleotide triphosphate hydrolases"/>
    <property type="match status" value="2"/>
</dbReference>
<keyword evidence="17" id="KW-1185">Reference proteome</keyword>
<dbReference type="RefSeq" id="XP_022661491.1">
    <property type="nucleotide sequence ID" value="XM_022805756.1"/>
</dbReference>
<dbReference type="OrthoDB" id="10261556at2759"/>
<dbReference type="InterPro" id="IPR032284">
    <property type="entry name" value="RecQ_Zn-bd"/>
</dbReference>
<feature type="region of interest" description="Disordered" evidence="13">
    <location>
        <begin position="637"/>
        <end position="662"/>
    </location>
</feature>
<dbReference type="Pfam" id="PF00270">
    <property type="entry name" value="DEAD"/>
    <property type="match status" value="1"/>
</dbReference>
<reference evidence="16" key="1">
    <citation type="submission" date="2021-01" db="UniProtKB">
        <authorList>
            <consortium name="EnsemblMetazoa"/>
        </authorList>
    </citation>
    <scope>IDENTIFICATION</scope>
</reference>
<evidence type="ECO:0000313" key="17">
    <source>
        <dbReference type="Proteomes" id="UP000594260"/>
    </source>
</evidence>
<dbReference type="InterPro" id="IPR036388">
    <property type="entry name" value="WH-like_DNA-bd_sf"/>
</dbReference>
<dbReference type="GeneID" id="111250461"/>
<accession>A0A7M7K7D1</accession>
<comment type="catalytic activity">
    <reaction evidence="9 11">
        <text>Couples ATP hydrolysis with the unwinding of duplex DNA by translocating in the 3'-5' direction.</text>
        <dbReference type="EC" id="5.6.2.4"/>
    </reaction>
</comment>
<dbReference type="Pfam" id="PF16124">
    <property type="entry name" value="RecQ_Zn_bind"/>
    <property type="match status" value="1"/>
</dbReference>
<dbReference type="InterPro" id="IPR014001">
    <property type="entry name" value="Helicase_ATP-bd"/>
</dbReference>
<dbReference type="GO" id="GO:0043138">
    <property type="term" value="F:3'-5' DNA helicase activity"/>
    <property type="evidence" value="ECO:0007669"/>
    <property type="project" value="UniProtKB-EC"/>
</dbReference>
<evidence type="ECO:0000256" key="7">
    <source>
        <dbReference type="ARBA" id="ARBA00023125"/>
    </source>
</evidence>